<keyword evidence="3" id="KW-0507">mRNA processing</keyword>
<dbReference type="GO" id="GO:0000974">
    <property type="term" value="C:Prp19 complex"/>
    <property type="evidence" value="ECO:0007669"/>
    <property type="project" value="EnsemblFungi"/>
</dbReference>
<organism evidence="9 10">
    <name type="scientific">Kazachstania africana (strain ATCC 22294 / BCRC 22015 / CBS 2517 / CECT 1963 / NBRC 1671 / NRRL Y-8276)</name>
    <name type="common">Yeast</name>
    <name type="synonym">Kluyveromyces africanus</name>
    <dbReference type="NCBI Taxonomy" id="1071382"/>
    <lineage>
        <taxon>Eukaryota</taxon>
        <taxon>Fungi</taxon>
        <taxon>Dikarya</taxon>
        <taxon>Ascomycota</taxon>
        <taxon>Saccharomycotina</taxon>
        <taxon>Saccharomycetes</taxon>
        <taxon>Saccharomycetales</taxon>
        <taxon>Saccharomycetaceae</taxon>
        <taxon>Kazachstania</taxon>
    </lineage>
</organism>
<comment type="subcellular location">
    <subcellularLocation>
        <location evidence="1">Nucleus</location>
    </subcellularLocation>
</comment>
<dbReference type="SUPFAM" id="SSF48371">
    <property type="entry name" value="ARM repeat"/>
    <property type="match status" value="1"/>
</dbReference>
<evidence type="ECO:0000256" key="7">
    <source>
        <dbReference type="SAM" id="MobiDB-lite"/>
    </source>
</evidence>
<dbReference type="PROSITE" id="PS51366">
    <property type="entry name" value="MI"/>
    <property type="match status" value="1"/>
</dbReference>
<dbReference type="InterPro" id="IPR016024">
    <property type="entry name" value="ARM-type_fold"/>
</dbReference>
<dbReference type="Proteomes" id="UP000005220">
    <property type="component" value="Chromosome 3"/>
</dbReference>
<protein>
    <recommendedName>
        <fullName evidence="6">Pre-mRNA-splicing factor CWC22</fullName>
    </recommendedName>
</protein>
<feature type="compositionally biased region" description="Basic and acidic residues" evidence="7">
    <location>
        <begin position="518"/>
        <end position="528"/>
    </location>
</feature>
<evidence type="ECO:0000256" key="1">
    <source>
        <dbReference type="ARBA" id="ARBA00004123"/>
    </source>
</evidence>
<reference evidence="9 10" key="1">
    <citation type="journal article" date="2011" name="Proc. Natl. Acad. Sci. U.S.A.">
        <title>Evolutionary erosion of yeast sex chromosomes by mating-type switching accidents.</title>
        <authorList>
            <person name="Gordon J.L."/>
            <person name="Armisen D."/>
            <person name="Proux-Wera E."/>
            <person name="Oheigeartaigh S.S."/>
            <person name="Byrne K.P."/>
            <person name="Wolfe K.H."/>
        </authorList>
    </citation>
    <scope>NUCLEOTIDE SEQUENCE [LARGE SCALE GENOMIC DNA]</scope>
    <source>
        <strain evidence="10">ATCC 22294 / BCRC 22015 / CBS 2517 / CECT 1963 / NBRC 1671 / NRRL Y-8276</strain>
    </source>
</reference>
<evidence type="ECO:0000256" key="6">
    <source>
        <dbReference type="ARBA" id="ARBA00040804"/>
    </source>
</evidence>
<dbReference type="EMBL" id="HE650823">
    <property type="protein sequence ID" value="CCF57642.1"/>
    <property type="molecule type" value="Genomic_DNA"/>
</dbReference>
<evidence type="ECO:0000256" key="3">
    <source>
        <dbReference type="ARBA" id="ARBA00022664"/>
    </source>
</evidence>
<dbReference type="PANTHER" id="PTHR18034">
    <property type="entry name" value="CELL CYCLE CONTROL PROTEIN CWF22-RELATED"/>
    <property type="match status" value="1"/>
</dbReference>
<dbReference type="Gene3D" id="1.25.40.180">
    <property type="match status" value="1"/>
</dbReference>
<dbReference type="GO" id="GO:0071013">
    <property type="term" value="C:catalytic step 2 spliceosome"/>
    <property type="evidence" value="ECO:0007669"/>
    <property type="project" value="TreeGrafter"/>
</dbReference>
<feature type="compositionally biased region" description="Acidic residues" evidence="7">
    <location>
        <begin position="503"/>
        <end position="512"/>
    </location>
</feature>
<dbReference type="PANTHER" id="PTHR18034:SF3">
    <property type="entry name" value="PRE-MRNA-SPLICING FACTOR CWC22 HOMOLOG"/>
    <property type="match status" value="1"/>
</dbReference>
<dbReference type="GO" id="GO:0003723">
    <property type="term" value="F:RNA binding"/>
    <property type="evidence" value="ECO:0007669"/>
    <property type="project" value="TreeGrafter"/>
</dbReference>
<evidence type="ECO:0000256" key="2">
    <source>
        <dbReference type="ARBA" id="ARBA00006856"/>
    </source>
</evidence>
<name>H2ATE2_KAZAF</name>
<dbReference type="InParanoid" id="H2ATE2"/>
<feature type="region of interest" description="Disordered" evidence="7">
    <location>
        <begin position="500"/>
        <end position="574"/>
    </location>
</feature>
<comment type="similarity">
    <text evidence="2">Belongs to the CWC22 family.</text>
</comment>
<dbReference type="STRING" id="1071382.H2ATE2"/>
<dbReference type="KEGG" id="kaf:KAFR_0C06460"/>
<proteinExistence type="inferred from homology"/>
<evidence type="ECO:0000256" key="5">
    <source>
        <dbReference type="ARBA" id="ARBA00023242"/>
    </source>
</evidence>
<evidence type="ECO:0000313" key="10">
    <source>
        <dbReference type="Proteomes" id="UP000005220"/>
    </source>
</evidence>
<dbReference type="InterPro" id="IPR003891">
    <property type="entry name" value="Initiation_fac_eIF4g_MI"/>
</dbReference>
<dbReference type="SMART" id="SM00544">
    <property type="entry name" value="MA3"/>
    <property type="match status" value="1"/>
</dbReference>
<dbReference type="InterPro" id="IPR050781">
    <property type="entry name" value="CWC22_splicing_factor"/>
</dbReference>
<dbReference type="GO" id="GO:0005684">
    <property type="term" value="C:U2-type spliceosomal complex"/>
    <property type="evidence" value="ECO:0007669"/>
    <property type="project" value="EnsemblFungi"/>
</dbReference>
<dbReference type="HOGENOM" id="CLU_006308_3_4_1"/>
<dbReference type="RefSeq" id="XP_003956777.1">
    <property type="nucleotide sequence ID" value="XM_003956728.1"/>
</dbReference>
<keyword evidence="10" id="KW-1185">Reference proteome</keyword>
<keyword evidence="4" id="KW-0508">mRNA splicing</keyword>
<dbReference type="Pfam" id="PF02847">
    <property type="entry name" value="MA3"/>
    <property type="match status" value="1"/>
</dbReference>
<dbReference type="eggNOG" id="KOG2140">
    <property type="taxonomic scope" value="Eukaryota"/>
</dbReference>
<keyword evidence="5" id="KW-0539">Nucleus</keyword>
<feature type="domain" description="MI" evidence="8">
    <location>
        <begin position="295"/>
        <end position="412"/>
    </location>
</feature>
<dbReference type="FunCoup" id="H2ATE2">
    <property type="interactions" value="991"/>
</dbReference>
<sequence>MKSEEYSEEVQRKNWEEIRVNTRKVLKNLGKEPLLVSYANIFEANIVIGEPILATEIYESMSISNIKDLSPLLKLLDVDLPDVAKEVTRQIIISFIDDIKNQREKQCLLYTTALSSFLSYGIIHELIILQLVHVLLSEKTSTHKEFNINVLINLLLKSGKALQRVSKIPHDSIFEDLRSMLQSGQVPVSLTAKLEILFDLRRKNYKMYDEEALVDLPPFVPGESDNEVVFLLDDDSLKSPILNDSFRQVENYETLQKQFILLKEKVQTRLSSLSVPQSSQSVTVVHDMTQAKDVEFKKKIYLIMKSSLSGDEAAHKILKLRIPDDEKHKIVDILVNSELQERTFSKFYAILAERLCSNHRSWASAFEVIFAKFYLEMIDTIEPAKLRIMGKFWASLLSADFLGLEILKIIKLTENETTPPIRIFIKFLFQELVLKLGLKELKDRINEPFVKPSLLGLFPEEDLENMRYAINFFTAINLGVLTDDMRKKLTIIELDQEVSQQATEEELPEETESPAKIQEQEVRNERPSRYGPHRTSPRPGRRRSITPPRRRNHARNRARTPPRQGNAKRSRYKN</sequence>
<feature type="compositionally biased region" description="Basic residues" evidence="7">
    <location>
        <begin position="531"/>
        <end position="574"/>
    </location>
</feature>
<evidence type="ECO:0000259" key="8">
    <source>
        <dbReference type="PROSITE" id="PS51366"/>
    </source>
</evidence>
<dbReference type="GO" id="GO:0000398">
    <property type="term" value="P:mRNA splicing, via spliceosome"/>
    <property type="evidence" value="ECO:0007669"/>
    <property type="project" value="EnsemblFungi"/>
</dbReference>
<dbReference type="OrthoDB" id="3938623at2759"/>
<dbReference type="GeneID" id="13885560"/>
<dbReference type="AlphaFoldDB" id="H2ATE2"/>
<gene>
    <name evidence="9" type="primary">KAFR0C06460</name>
    <name evidence="9" type="ORF">KAFR_0C06460</name>
</gene>
<evidence type="ECO:0000313" key="9">
    <source>
        <dbReference type="EMBL" id="CCF57642.1"/>
    </source>
</evidence>
<evidence type="ECO:0000256" key="4">
    <source>
        <dbReference type="ARBA" id="ARBA00023187"/>
    </source>
</evidence>
<accession>H2ATE2</accession>